<dbReference type="Gene3D" id="1.10.8.10">
    <property type="entry name" value="DNA helicase RuvA subunit, C-terminal domain"/>
    <property type="match status" value="1"/>
</dbReference>
<reference evidence="1" key="1">
    <citation type="journal article" date="2021" name="Sci. Adv.">
        <title>The American lobster genome reveals insights on longevity, neural, and immune adaptations.</title>
        <authorList>
            <person name="Polinski J.M."/>
            <person name="Zimin A.V."/>
            <person name="Clark K.F."/>
            <person name="Kohn A.B."/>
            <person name="Sadowski N."/>
            <person name="Timp W."/>
            <person name="Ptitsyn A."/>
            <person name="Khanna P."/>
            <person name="Romanova D.Y."/>
            <person name="Williams P."/>
            <person name="Greenwood S.J."/>
            <person name="Moroz L.L."/>
            <person name="Walt D.R."/>
            <person name="Bodnar A.G."/>
        </authorList>
    </citation>
    <scope>NUCLEOTIDE SEQUENCE</scope>
    <source>
        <strain evidence="1">GMGI-L3</strain>
    </source>
</reference>
<name>A0A8J5MTC1_HOMAM</name>
<feature type="non-terminal residue" evidence="1">
    <location>
        <position position="352"/>
    </location>
</feature>
<feature type="non-terminal residue" evidence="1">
    <location>
        <position position="1"/>
    </location>
</feature>
<dbReference type="PROSITE" id="PS50143">
    <property type="entry name" value="BIR_REPEAT_2"/>
    <property type="match status" value="2"/>
</dbReference>
<protein>
    <submittedName>
        <fullName evidence="1">Death-associated inhibitor of apoptosis 2-like 11</fullName>
    </submittedName>
</protein>
<accession>A0A8J5MTC1</accession>
<dbReference type="Gene3D" id="1.10.1170.10">
    <property type="entry name" value="Inhibitor Of Apoptosis Protein (2mihbC-IAP-1), Chain A"/>
    <property type="match status" value="2"/>
</dbReference>
<dbReference type="AlphaFoldDB" id="A0A8J5MTC1"/>
<dbReference type="Proteomes" id="UP000747542">
    <property type="component" value="Unassembled WGS sequence"/>
</dbReference>
<gene>
    <name evidence="1" type="primary">Diap2-L11</name>
    <name evidence="1" type="ORF">Hamer_G030783</name>
</gene>
<dbReference type="GO" id="GO:0051726">
    <property type="term" value="P:regulation of cell cycle"/>
    <property type="evidence" value="ECO:0007669"/>
    <property type="project" value="TreeGrafter"/>
</dbReference>
<dbReference type="PANTHER" id="PTHR10044">
    <property type="entry name" value="INHIBITOR OF APOPTOSIS"/>
    <property type="match status" value="1"/>
</dbReference>
<dbReference type="SMART" id="SM00238">
    <property type="entry name" value="BIR"/>
    <property type="match status" value="2"/>
</dbReference>
<dbReference type="GO" id="GO:0043027">
    <property type="term" value="F:cysteine-type endopeptidase inhibitor activity involved in apoptotic process"/>
    <property type="evidence" value="ECO:0007669"/>
    <property type="project" value="TreeGrafter"/>
</dbReference>
<dbReference type="GO" id="GO:0005634">
    <property type="term" value="C:nucleus"/>
    <property type="evidence" value="ECO:0007669"/>
    <property type="project" value="TreeGrafter"/>
</dbReference>
<evidence type="ECO:0000313" key="1">
    <source>
        <dbReference type="EMBL" id="KAG7162727.1"/>
    </source>
</evidence>
<dbReference type="InterPro" id="IPR001370">
    <property type="entry name" value="BIR_rpt"/>
</dbReference>
<dbReference type="SUPFAM" id="SSF57924">
    <property type="entry name" value="Inhibitor of apoptosis (IAP) repeat"/>
    <property type="match status" value="2"/>
</dbReference>
<dbReference type="GO" id="GO:0043066">
    <property type="term" value="P:negative regulation of apoptotic process"/>
    <property type="evidence" value="ECO:0007669"/>
    <property type="project" value="TreeGrafter"/>
</dbReference>
<dbReference type="InterPro" id="IPR050784">
    <property type="entry name" value="IAP"/>
</dbReference>
<dbReference type="PROSITE" id="PS01282">
    <property type="entry name" value="BIR_REPEAT_1"/>
    <property type="match status" value="1"/>
</dbReference>
<proteinExistence type="predicted"/>
<dbReference type="CDD" id="cd00022">
    <property type="entry name" value="BIR"/>
    <property type="match status" value="2"/>
</dbReference>
<dbReference type="PANTHER" id="PTHR10044:SF139">
    <property type="entry name" value="DEATH-ASSOCIATED INHIBITOR OF APOPTOSIS 2"/>
    <property type="match status" value="1"/>
</dbReference>
<dbReference type="Pfam" id="PF00653">
    <property type="entry name" value="BIR"/>
    <property type="match status" value="2"/>
</dbReference>
<evidence type="ECO:0000313" key="2">
    <source>
        <dbReference type="Proteomes" id="UP000747542"/>
    </source>
</evidence>
<comment type="caution">
    <text evidence="1">The sequence shown here is derived from an EMBL/GenBank/DDBJ whole genome shotgun (WGS) entry which is preliminary data.</text>
</comment>
<dbReference type="GO" id="GO:0005737">
    <property type="term" value="C:cytoplasm"/>
    <property type="evidence" value="ECO:0007669"/>
    <property type="project" value="TreeGrafter"/>
</dbReference>
<organism evidence="1 2">
    <name type="scientific">Homarus americanus</name>
    <name type="common">American lobster</name>
    <dbReference type="NCBI Taxonomy" id="6706"/>
    <lineage>
        <taxon>Eukaryota</taxon>
        <taxon>Metazoa</taxon>
        <taxon>Ecdysozoa</taxon>
        <taxon>Arthropoda</taxon>
        <taxon>Crustacea</taxon>
        <taxon>Multicrustacea</taxon>
        <taxon>Malacostraca</taxon>
        <taxon>Eumalacostraca</taxon>
        <taxon>Eucarida</taxon>
        <taxon>Decapoda</taxon>
        <taxon>Pleocyemata</taxon>
        <taxon>Astacidea</taxon>
        <taxon>Nephropoidea</taxon>
        <taxon>Nephropidae</taxon>
        <taxon>Homarus</taxon>
    </lineage>
</organism>
<dbReference type="EMBL" id="JAHLQT010027194">
    <property type="protein sequence ID" value="KAG7162727.1"/>
    <property type="molecule type" value="Genomic_DNA"/>
</dbReference>
<keyword evidence="2" id="KW-1185">Reference proteome</keyword>
<sequence length="352" mass="40863">LLDNDYTVCNLEFDTTTSDGAAAETFHRENRPQCIFLRTLNRSKTFNDISVFRFEKERLDTFVDWPLLSSWISPEDLAAAGFYYLRNKDLCGCYFCQGIIGDWKEDDTPLQKHCRLYPHCPFVKNQPTANINLGQSCILDQIIPIPETGEEDGYIPTENRTQFKTYETRLKSFRFMWNKWPLELRQQPTIHDLAETGFYYIGISDMVRCFFCGIGLHNWEENDIPWNVHACWSPSCEFVILKKGMDFIKEVQDQTPPYQQSNSAVIKQPKKIYTYKVNLSDDDMTYLMKNQSILKSVIAMDFPFDVVKHTLYKRLEKRGLPFDSLKDCIDALPINKKGSSFPLPSPSFSSSS</sequence>